<comment type="catalytic activity">
    <reaction evidence="8 9 10">
        <text>2-[(2R,5Z)-2-carboxy-4-methylthiazol-5(2H)-ylidene]ethyl phosphate + 4-amino-2-methyl-5-(diphosphooxymethyl)pyrimidine + 2 H(+) = thiamine phosphate + CO2 + diphosphate</text>
        <dbReference type="Rhea" id="RHEA:47844"/>
        <dbReference type="ChEBI" id="CHEBI:15378"/>
        <dbReference type="ChEBI" id="CHEBI:16526"/>
        <dbReference type="ChEBI" id="CHEBI:33019"/>
        <dbReference type="ChEBI" id="CHEBI:37575"/>
        <dbReference type="ChEBI" id="CHEBI:57841"/>
        <dbReference type="ChEBI" id="CHEBI:62899"/>
        <dbReference type="EC" id="2.5.1.3"/>
    </reaction>
</comment>
<feature type="binding site" evidence="9">
    <location>
        <position position="64"/>
    </location>
    <ligand>
        <name>4-amino-2-methyl-5-(diphosphooxymethyl)pyrimidine</name>
        <dbReference type="ChEBI" id="CHEBI:57841"/>
    </ligand>
</feature>
<keyword evidence="2 9" id="KW-0808">Transferase</keyword>
<feature type="binding site" evidence="9">
    <location>
        <position position="84"/>
    </location>
    <ligand>
        <name>Mg(2+)</name>
        <dbReference type="ChEBI" id="CHEBI:18420"/>
    </ligand>
</feature>
<comment type="catalytic activity">
    <reaction evidence="7 9 10">
        <text>2-(2-carboxy-4-methylthiazol-5-yl)ethyl phosphate + 4-amino-2-methyl-5-(diphosphooxymethyl)pyrimidine + 2 H(+) = thiamine phosphate + CO2 + diphosphate</text>
        <dbReference type="Rhea" id="RHEA:47848"/>
        <dbReference type="ChEBI" id="CHEBI:15378"/>
        <dbReference type="ChEBI" id="CHEBI:16526"/>
        <dbReference type="ChEBI" id="CHEBI:33019"/>
        <dbReference type="ChEBI" id="CHEBI:37575"/>
        <dbReference type="ChEBI" id="CHEBI:57841"/>
        <dbReference type="ChEBI" id="CHEBI:62890"/>
        <dbReference type="EC" id="2.5.1.3"/>
    </reaction>
</comment>
<dbReference type="InterPro" id="IPR036206">
    <property type="entry name" value="ThiamineP_synth_sf"/>
</dbReference>
<dbReference type="EC" id="2.5.1.3" evidence="9"/>
<comment type="caution">
    <text evidence="9">Lacks conserved residue(s) required for the propagation of feature annotation.</text>
</comment>
<organism evidence="13 14">
    <name type="scientific">Litoribacter ruber</name>
    <dbReference type="NCBI Taxonomy" id="702568"/>
    <lineage>
        <taxon>Bacteria</taxon>
        <taxon>Pseudomonadati</taxon>
        <taxon>Bacteroidota</taxon>
        <taxon>Cytophagia</taxon>
        <taxon>Cytophagales</taxon>
        <taxon>Cyclobacteriaceae</taxon>
        <taxon>Litoribacter</taxon>
    </lineage>
</organism>
<dbReference type="Pfam" id="PF02581">
    <property type="entry name" value="TMP-TENI"/>
    <property type="match status" value="1"/>
</dbReference>
<evidence type="ECO:0000256" key="5">
    <source>
        <dbReference type="ARBA" id="ARBA00022977"/>
    </source>
</evidence>
<comment type="caution">
    <text evidence="13">The sequence shown here is derived from an EMBL/GenBank/DDBJ whole genome shotgun (WGS) entry which is preliminary data.</text>
</comment>
<dbReference type="HAMAP" id="MF_00097">
    <property type="entry name" value="TMP_synthase"/>
    <property type="match status" value="1"/>
</dbReference>
<reference evidence="13 14" key="1">
    <citation type="submission" date="2021-05" db="EMBL/GenBank/DDBJ databases">
        <authorList>
            <person name="Zhang Z.D."/>
            <person name="Osman G."/>
        </authorList>
    </citation>
    <scope>NUCLEOTIDE SEQUENCE [LARGE SCALE GENOMIC DNA]</scope>
    <source>
        <strain evidence="13 14">KCTC 32217</strain>
    </source>
</reference>
<dbReference type="GO" id="GO:0009229">
    <property type="term" value="P:thiamine diphosphate biosynthetic process"/>
    <property type="evidence" value="ECO:0007669"/>
    <property type="project" value="UniProtKB-UniRule"/>
</dbReference>
<dbReference type="PANTHER" id="PTHR20857:SF15">
    <property type="entry name" value="THIAMINE-PHOSPHATE SYNTHASE"/>
    <property type="match status" value="1"/>
</dbReference>
<dbReference type="GO" id="GO:0000287">
    <property type="term" value="F:magnesium ion binding"/>
    <property type="evidence" value="ECO:0007669"/>
    <property type="project" value="UniProtKB-UniRule"/>
</dbReference>
<evidence type="ECO:0000256" key="6">
    <source>
        <dbReference type="ARBA" id="ARBA00047334"/>
    </source>
</evidence>
<evidence type="ECO:0000256" key="9">
    <source>
        <dbReference type="HAMAP-Rule" id="MF_00097"/>
    </source>
</evidence>
<evidence type="ECO:0000256" key="2">
    <source>
        <dbReference type="ARBA" id="ARBA00022679"/>
    </source>
</evidence>
<feature type="binding site" evidence="9">
    <location>
        <position position="103"/>
    </location>
    <ligand>
        <name>4-amino-2-methyl-5-(diphosphooxymethyl)pyrimidine</name>
        <dbReference type="ChEBI" id="CHEBI:57841"/>
    </ligand>
</feature>
<name>A0AAP2G5P2_9BACT</name>
<feature type="binding site" evidence="9">
    <location>
        <position position="163"/>
    </location>
    <ligand>
        <name>2-[(2R,5Z)-2-carboxy-4-methylthiazol-5(2H)-ylidene]ethyl phosphate</name>
        <dbReference type="ChEBI" id="CHEBI:62899"/>
    </ligand>
</feature>
<dbReference type="GO" id="GO:0005737">
    <property type="term" value="C:cytoplasm"/>
    <property type="evidence" value="ECO:0007669"/>
    <property type="project" value="TreeGrafter"/>
</dbReference>
<dbReference type="RefSeq" id="WP_213946150.1">
    <property type="nucleotide sequence ID" value="NZ_JAHCMY010000010.1"/>
</dbReference>
<dbReference type="InterPro" id="IPR034291">
    <property type="entry name" value="TMP_synthase"/>
</dbReference>
<comment type="catalytic activity">
    <reaction evidence="6 9 10">
        <text>4-methyl-5-(2-phosphooxyethyl)-thiazole + 4-amino-2-methyl-5-(diphosphooxymethyl)pyrimidine + H(+) = thiamine phosphate + diphosphate</text>
        <dbReference type="Rhea" id="RHEA:22328"/>
        <dbReference type="ChEBI" id="CHEBI:15378"/>
        <dbReference type="ChEBI" id="CHEBI:33019"/>
        <dbReference type="ChEBI" id="CHEBI:37575"/>
        <dbReference type="ChEBI" id="CHEBI:57841"/>
        <dbReference type="ChEBI" id="CHEBI:58296"/>
        <dbReference type="EC" id="2.5.1.3"/>
    </reaction>
</comment>
<comment type="cofactor">
    <cofactor evidence="9">
        <name>Mg(2+)</name>
        <dbReference type="ChEBI" id="CHEBI:18420"/>
    </cofactor>
    <text evidence="9">Binds 1 Mg(2+) ion per subunit.</text>
</comment>
<protein>
    <recommendedName>
        <fullName evidence="9">Thiamine-phosphate synthase</fullName>
        <shortName evidence="9">TP synthase</shortName>
        <shortName evidence="9">TPS</shortName>
        <ecNumber evidence="9">2.5.1.3</ecNumber>
    </recommendedName>
    <alternativeName>
        <fullName evidence="9">Thiamine-phosphate pyrophosphorylase</fullName>
        <shortName evidence="9">TMP pyrophosphorylase</shortName>
        <shortName evidence="9">TMP-PPase</shortName>
    </alternativeName>
</protein>
<keyword evidence="14" id="KW-1185">Reference proteome</keyword>
<comment type="similarity">
    <text evidence="9 10">Belongs to the thiamine-phosphate synthase family.</text>
</comment>
<evidence type="ECO:0000313" key="13">
    <source>
        <dbReference type="EMBL" id="MBS9525291.1"/>
    </source>
</evidence>
<evidence type="ECO:0000256" key="1">
    <source>
        <dbReference type="ARBA" id="ARBA00005165"/>
    </source>
</evidence>
<keyword evidence="3 9" id="KW-0479">Metal-binding</keyword>
<dbReference type="InterPro" id="IPR013785">
    <property type="entry name" value="Aldolase_TIM"/>
</dbReference>
<dbReference type="GO" id="GO:0009228">
    <property type="term" value="P:thiamine biosynthetic process"/>
    <property type="evidence" value="ECO:0007669"/>
    <property type="project" value="UniProtKB-KW"/>
</dbReference>
<keyword evidence="4 9" id="KW-0460">Magnesium</keyword>
<comment type="function">
    <text evidence="9">Condenses 4-methyl-5-(beta-hydroxyethyl)thiazole monophosphate (THZ-P) and 2-methyl-4-amino-5-hydroxymethyl pyrimidine pyrophosphate (HMP-PP) to form thiamine monophosphate (TMP).</text>
</comment>
<feature type="binding site" evidence="9">
    <location>
        <begin position="129"/>
        <end position="131"/>
    </location>
    <ligand>
        <name>2-[(2R,5Z)-2-carboxy-4-methylthiazol-5(2H)-ylidene]ethyl phosphate</name>
        <dbReference type="ChEBI" id="CHEBI:62899"/>
    </ligand>
</feature>
<evidence type="ECO:0000256" key="3">
    <source>
        <dbReference type="ARBA" id="ARBA00022723"/>
    </source>
</evidence>
<accession>A0AAP2G5P2</accession>
<evidence type="ECO:0000313" key="14">
    <source>
        <dbReference type="Proteomes" id="UP001319104"/>
    </source>
</evidence>
<evidence type="ECO:0000256" key="8">
    <source>
        <dbReference type="ARBA" id="ARBA00047883"/>
    </source>
</evidence>
<keyword evidence="5 9" id="KW-0784">Thiamine biosynthesis</keyword>
<dbReference type="InterPro" id="IPR022998">
    <property type="entry name" value="ThiamineP_synth_TenI"/>
</dbReference>
<evidence type="ECO:0000256" key="7">
    <source>
        <dbReference type="ARBA" id="ARBA00047851"/>
    </source>
</evidence>
<dbReference type="NCBIfam" id="TIGR00693">
    <property type="entry name" value="thiE"/>
    <property type="match status" value="1"/>
</dbReference>
<feature type="domain" description="Thiamine phosphate synthase/TenI" evidence="12">
    <location>
        <begin position="6"/>
        <end position="186"/>
    </location>
</feature>
<dbReference type="Gene3D" id="3.20.20.70">
    <property type="entry name" value="Aldolase class I"/>
    <property type="match status" value="1"/>
</dbReference>
<dbReference type="SUPFAM" id="SSF51391">
    <property type="entry name" value="Thiamin phosphate synthase"/>
    <property type="match status" value="1"/>
</dbReference>
<dbReference type="CDD" id="cd00564">
    <property type="entry name" value="TMP_TenI"/>
    <property type="match status" value="1"/>
</dbReference>
<dbReference type="GO" id="GO:0004789">
    <property type="term" value="F:thiamine-phosphate diphosphorylase activity"/>
    <property type="evidence" value="ECO:0007669"/>
    <property type="project" value="UniProtKB-UniRule"/>
</dbReference>
<dbReference type="Proteomes" id="UP001319104">
    <property type="component" value="Unassembled WGS sequence"/>
</dbReference>
<evidence type="ECO:0000256" key="4">
    <source>
        <dbReference type="ARBA" id="ARBA00022842"/>
    </source>
</evidence>
<feature type="binding site" evidence="9">
    <location>
        <position position="132"/>
    </location>
    <ligand>
        <name>4-amino-2-methyl-5-(diphosphooxymethyl)pyrimidine</name>
        <dbReference type="ChEBI" id="CHEBI:57841"/>
    </ligand>
</feature>
<dbReference type="EMBL" id="JAHCMY010000010">
    <property type="protein sequence ID" value="MBS9525291.1"/>
    <property type="molecule type" value="Genomic_DNA"/>
</dbReference>
<feature type="binding site" evidence="9">
    <location>
        <position position="65"/>
    </location>
    <ligand>
        <name>Mg(2+)</name>
        <dbReference type="ChEBI" id="CHEBI:18420"/>
    </ligand>
</feature>
<evidence type="ECO:0000259" key="12">
    <source>
        <dbReference type="Pfam" id="PF02581"/>
    </source>
</evidence>
<feature type="binding site" evidence="9">
    <location>
        <begin position="32"/>
        <end position="36"/>
    </location>
    <ligand>
        <name>4-amino-2-methyl-5-(diphosphooxymethyl)pyrimidine</name>
        <dbReference type="ChEBI" id="CHEBI:57841"/>
    </ligand>
</feature>
<comment type="pathway">
    <text evidence="1 9 11">Cofactor biosynthesis; thiamine diphosphate biosynthesis; thiamine phosphate from 4-amino-2-methyl-5-diphosphomethylpyrimidine and 4-methyl-5-(2-phosphoethyl)-thiazole: step 1/1.</text>
</comment>
<gene>
    <name evidence="9 13" type="primary">thiE</name>
    <name evidence="13" type="ORF">KI659_14830</name>
</gene>
<proteinExistence type="inferred from homology"/>
<evidence type="ECO:0000256" key="11">
    <source>
        <dbReference type="RuleBase" id="RU004253"/>
    </source>
</evidence>
<sequence length="209" mass="22760">MERLQFISHGHTAEEQLEGIKLVLDAGCKWVQFRWKSASLNKILKIGTEVKSLTEAYGAKLLINDHIKAAQELDADGLHLGLDDGSIPEARKILGVKKIIGGTANTLKHVQQRLDEGVDYVGLGPLRFTVTKEKLSPILGFEGYTDICSKLTSGQVPIYAIGGVNAEDIPQLLECGVYGVAVSSALLDDPNSSIKNFNRKLYEAAKNSR</sequence>
<dbReference type="PANTHER" id="PTHR20857">
    <property type="entry name" value="THIAMINE-PHOSPHATE PYROPHOSPHORYLASE"/>
    <property type="match status" value="1"/>
</dbReference>
<evidence type="ECO:0000256" key="10">
    <source>
        <dbReference type="RuleBase" id="RU003826"/>
    </source>
</evidence>
<dbReference type="AlphaFoldDB" id="A0AAP2G5P2"/>